<protein>
    <submittedName>
        <fullName evidence="1">WG containing repeat-containing protein</fullName>
    </submittedName>
</protein>
<proteinExistence type="predicted"/>
<accession>A0A1T5HUB9</accession>
<keyword evidence="2" id="KW-1185">Reference proteome</keyword>
<dbReference type="EMBL" id="FUYV01000062">
    <property type="protein sequence ID" value="SKC24274.1"/>
    <property type="molecule type" value="Genomic_DNA"/>
</dbReference>
<dbReference type="PANTHER" id="PTHR37841">
    <property type="entry name" value="GLR2918 PROTEIN"/>
    <property type="match status" value="1"/>
</dbReference>
<evidence type="ECO:0000313" key="2">
    <source>
        <dbReference type="Proteomes" id="UP000191055"/>
    </source>
</evidence>
<dbReference type="AlphaFoldDB" id="A0A1T5HUB9"/>
<organism evidence="1 2">
    <name type="scientific">Alkalitalea saponilacus</name>
    <dbReference type="NCBI Taxonomy" id="889453"/>
    <lineage>
        <taxon>Bacteria</taxon>
        <taxon>Pseudomonadati</taxon>
        <taxon>Bacteroidota</taxon>
        <taxon>Bacteroidia</taxon>
        <taxon>Marinilabiliales</taxon>
        <taxon>Marinilabiliaceae</taxon>
        <taxon>Alkalitalea</taxon>
    </lineage>
</organism>
<name>A0A1T5HUB9_9BACT</name>
<dbReference type="Pfam" id="PF14903">
    <property type="entry name" value="WG_beta_rep"/>
    <property type="match status" value="4"/>
</dbReference>
<reference evidence="1 2" key="1">
    <citation type="submission" date="2017-02" db="EMBL/GenBank/DDBJ databases">
        <authorList>
            <person name="Peterson S.W."/>
        </authorList>
    </citation>
    <scope>NUCLEOTIDE SEQUENCE [LARGE SCALE GENOMIC DNA]</scope>
    <source>
        <strain evidence="1 2">DSM 24412</strain>
    </source>
</reference>
<dbReference type="Proteomes" id="UP000191055">
    <property type="component" value="Unassembled WGS sequence"/>
</dbReference>
<gene>
    <name evidence="1" type="ORF">SAMN03080601_03571</name>
</gene>
<evidence type="ECO:0000313" key="1">
    <source>
        <dbReference type="EMBL" id="SKC24274.1"/>
    </source>
</evidence>
<dbReference type="STRING" id="889453.SAMN03080601_03571"/>
<dbReference type="PANTHER" id="PTHR37841:SF1">
    <property type="entry name" value="DUF3298 DOMAIN-CONTAINING PROTEIN"/>
    <property type="match status" value="1"/>
</dbReference>
<sequence>MWVINKQIHHKMRVFLIISFFLILNNLTAQDEGIFLFESSQGYSYINNEGEQLIDNYFYRAGRFFEGKAAASTNGYVGYIDMTGELTIPSIYEYALPFYNGIAKVWKDGKPYLINKDGQIIFEHNYRYIDYAIYDSFEPIFIVTTQNYKSGVINANGSLIIDTIFYNLSQFSEGLSIIDNGRGGVINLQGEQIVPMNLYNSISRYSCGRALVKSDKWDHFYIGFINQEGNLVYKMRYSHSISDLYKDDRFIAIVDDTTGTSSNKISVVLDLDGNIVYSSLFRIFDFHNSIAMIYGIQTKEYEYGDGRKYTTRKVDVINKFGDILAEDISARSTFLRNDTLFYIYRNHVEDSYGNKIEITNYKVPYNNDFFHKNLYFSAYERGYSTEWVLFLNSNTKLTFSFIDRDEGFKDGLLYIILENGQWGYLNENADLVFLSPKKDYSVKHRKLNIDYSITQSNVFNNSEVEEMPNTNPAKPMHDDFKSFTEPKVILDNSNTYLKSLGREFFEAYKLYIINPSHDTLRFSDGREQIFVQAKDKSGNWRTIETDGSLFRHGFNTHKLKPNEYWETFVFAYDGGFKTKMRVLVKFPTINNFNFVGNKIETIKISEGFEITSNTIDCKINPVQFIRKQSTKSKINKYLFEDYNFDRIMYFD</sequence>
<dbReference type="InterPro" id="IPR032774">
    <property type="entry name" value="WG_beta_rep"/>
</dbReference>